<dbReference type="AlphaFoldDB" id="A0A0W0R0I4"/>
<dbReference type="EMBL" id="LR134433">
    <property type="protein sequence ID" value="VEH85963.1"/>
    <property type="molecule type" value="Genomic_DNA"/>
</dbReference>
<geneLocation type="plasmid" evidence="3 5">
    <name>24</name>
</geneLocation>
<evidence type="ECO:0000313" key="3">
    <source>
        <dbReference type="EMBL" id="VEH85963.1"/>
    </source>
</evidence>
<organism evidence="2 4">
    <name type="scientific">Legionella adelaidensis</name>
    <dbReference type="NCBI Taxonomy" id="45056"/>
    <lineage>
        <taxon>Bacteria</taxon>
        <taxon>Pseudomonadati</taxon>
        <taxon>Pseudomonadota</taxon>
        <taxon>Gammaproteobacteria</taxon>
        <taxon>Legionellales</taxon>
        <taxon>Legionellaceae</taxon>
        <taxon>Legionella</taxon>
    </lineage>
</organism>
<dbReference type="Proteomes" id="UP000281170">
    <property type="component" value="Plasmid 24"/>
</dbReference>
<gene>
    <name evidence="2" type="ORF">Lade_1889</name>
    <name evidence="3" type="ORF">NCTC12735_01608</name>
</gene>
<dbReference type="RefSeq" id="WP_202971931.1">
    <property type="nucleotide sequence ID" value="NZ_CAAAHS010000006.1"/>
</dbReference>
<dbReference type="Proteomes" id="UP000054859">
    <property type="component" value="Unassembled WGS sequence"/>
</dbReference>
<sequence>MTENMANCPTVTSGHITVLRLFDLAFAIDLVKAEALWTSQARQGGRIKLANTPKKAIDFGEAPLSLALPTIHVSLEKPQGYVEMEANVTARLYAFGVVTLALQIQADNLSWDDYTTRVNAIEQAIGPRTDAIIWSNLLEMVREQIGEAFTRPHRSELVEDYLVATVHHFSTPVPAATLGREIDLVPLLSGETRPLSEGAKADLLSRRFSYFTDDLVVLTWDRVFIYEPHHGTDVAEVLEVANAQFLQMRYYDELLDAELPKMYDLVEEATRHRSLGSRRFANLARRLYTLVAETTELTEKVDNALQVTEDVYLARIYTAALDLFRVKAVSNAVDRKLSIIRDTYSALYDEAASARAGLMEIAVIVLIFFEVVLGVLHYF</sequence>
<feature type="transmembrane region" description="Helical" evidence="1">
    <location>
        <begin position="357"/>
        <end position="378"/>
    </location>
</feature>
<keyword evidence="4" id="KW-1185">Reference proteome</keyword>
<name>A0A0W0R0I4_9GAMM</name>
<accession>A0A0W0R0I4</accession>
<evidence type="ECO:0008006" key="6">
    <source>
        <dbReference type="Google" id="ProtNLM"/>
    </source>
</evidence>
<dbReference type="KEGG" id="ladl:NCTC12735_01608"/>
<proteinExistence type="predicted"/>
<dbReference type="EMBL" id="LNKA01000019">
    <property type="protein sequence ID" value="KTC64595.1"/>
    <property type="molecule type" value="Genomic_DNA"/>
</dbReference>
<evidence type="ECO:0000313" key="2">
    <source>
        <dbReference type="EMBL" id="KTC64595.1"/>
    </source>
</evidence>
<protein>
    <recommendedName>
        <fullName evidence="6">DUF155 domain-containing protein</fullName>
    </recommendedName>
</protein>
<reference evidence="3 5" key="2">
    <citation type="submission" date="2018-12" db="EMBL/GenBank/DDBJ databases">
        <authorList>
            <consortium name="Pathogen Informatics"/>
        </authorList>
    </citation>
    <scope>NUCLEOTIDE SEQUENCE [LARGE SCALE GENOMIC DNA]</scope>
    <source>
        <strain evidence="3 5">NCTC12735</strain>
        <plasmid evidence="5">24</plasmid>
    </source>
</reference>
<dbReference type="PATRIC" id="fig|45056.6.peg.1951"/>
<keyword evidence="3" id="KW-0614">Plasmid</keyword>
<keyword evidence="1" id="KW-0812">Transmembrane</keyword>
<evidence type="ECO:0000256" key="1">
    <source>
        <dbReference type="SAM" id="Phobius"/>
    </source>
</evidence>
<keyword evidence="1" id="KW-0472">Membrane</keyword>
<keyword evidence="1" id="KW-1133">Transmembrane helix</keyword>
<evidence type="ECO:0000313" key="4">
    <source>
        <dbReference type="Proteomes" id="UP000054859"/>
    </source>
</evidence>
<reference evidence="2 4" key="1">
    <citation type="submission" date="2015-11" db="EMBL/GenBank/DDBJ databases">
        <title>Identification of large and diverse effector repertoires of 38 Legionella species.</title>
        <authorList>
            <person name="Burstein D."/>
            <person name="Amaro F."/>
            <person name="Zusman T."/>
            <person name="Lifshitz Z."/>
            <person name="Cohen O."/>
            <person name="Gilbert J.A."/>
            <person name="Pupko T."/>
            <person name="Shuman H.A."/>
            <person name="Segal G."/>
        </authorList>
    </citation>
    <scope>NUCLEOTIDE SEQUENCE [LARGE SCALE GENOMIC DNA]</scope>
    <source>
        <strain evidence="2 4">1762-AUS-E</strain>
    </source>
</reference>
<evidence type="ECO:0000313" key="5">
    <source>
        <dbReference type="Proteomes" id="UP000281170"/>
    </source>
</evidence>